<evidence type="ECO:0000259" key="3">
    <source>
        <dbReference type="Pfam" id="PF00930"/>
    </source>
</evidence>
<feature type="region of interest" description="Disordered" evidence="1">
    <location>
        <begin position="443"/>
        <end position="469"/>
    </location>
</feature>
<dbReference type="EMBL" id="SJPI01000001">
    <property type="protein sequence ID" value="TWT54288.1"/>
    <property type="molecule type" value="Genomic_DNA"/>
</dbReference>
<feature type="domain" description="Peptidase S9 prolyl oligopeptidase catalytic" evidence="2">
    <location>
        <begin position="601"/>
        <end position="796"/>
    </location>
</feature>
<dbReference type="InterPro" id="IPR002469">
    <property type="entry name" value="Peptidase_S9B_N"/>
</dbReference>
<gene>
    <name evidence="4" type="primary">ptpA</name>
    <name evidence="4" type="ORF">Pla22_19300</name>
</gene>
<dbReference type="Pfam" id="PF00326">
    <property type="entry name" value="Peptidase_S9"/>
    <property type="match status" value="1"/>
</dbReference>
<evidence type="ECO:0000256" key="1">
    <source>
        <dbReference type="SAM" id="MobiDB-lite"/>
    </source>
</evidence>
<dbReference type="InterPro" id="IPR050278">
    <property type="entry name" value="Serine_Prot_S9B/DPPIV"/>
</dbReference>
<evidence type="ECO:0000313" key="4">
    <source>
        <dbReference type="EMBL" id="TWT54288.1"/>
    </source>
</evidence>
<proteinExistence type="predicted"/>
<organism evidence="4 5">
    <name type="scientific">Rubripirellula amarantea</name>
    <dbReference type="NCBI Taxonomy" id="2527999"/>
    <lineage>
        <taxon>Bacteria</taxon>
        <taxon>Pseudomonadati</taxon>
        <taxon>Planctomycetota</taxon>
        <taxon>Planctomycetia</taxon>
        <taxon>Pirellulales</taxon>
        <taxon>Pirellulaceae</taxon>
        <taxon>Rubripirellula</taxon>
    </lineage>
</organism>
<dbReference type="SUPFAM" id="SSF53474">
    <property type="entry name" value="alpha/beta-Hydrolases"/>
    <property type="match status" value="1"/>
</dbReference>
<dbReference type="InterPro" id="IPR029058">
    <property type="entry name" value="AB_hydrolase_fold"/>
</dbReference>
<dbReference type="Gene3D" id="3.40.50.1820">
    <property type="entry name" value="alpha/beta hydrolase"/>
    <property type="match status" value="1"/>
</dbReference>
<dbReference type="GO" id="GO:0006508">
    <property type="term" value="P:proteolysis"/>
    <property type="evidence" value="ECO:0007669"/>
    <property type="project" value="InterPro"/>
</dbReference>
<dbReference type="Pfam" id="PF00930">
    <property type="entry name" value="DPPIV_N"/>
    <property type="match status" value="1"/>
</dbReference>
<dbReference type="PANTHER" id="PTHR11731">
    <property type="entry name" value="PROTEASE FAMILY S9B,C DIPEPTIDYL-PEPTIDASE IV-RELATED"/>
    <property type="match status" value="1"/>
</dbReference>
<protein>
    <submittedName>
        <fullName evidence="4">Prolyl tripeptidyl peptidase</fullName>
        <ecNumber evidence="4">3.4.14.12</ecNumber>
    </submittedName>
</protein>
<dbReference type="Gene3D" id="2.140.10.30">
    <property type="entry name" value="Dipeptidylpeptidase IV, N-terminal domain"/>
    <property type="match status" value="1"/>
</dbReference>
<dbReference type="InterPro" id="IPR001375">
    <property type="entry name" value="Peptidase_S9_cat"/>
</dbReference>
<feature type="domain" description="Dipeptidylpeptidase IV N-terminal" evidence="3">
    <location>
        <begin position="150"/>
        <end position="434"/>
    </location>
</feature>
<comment type="caution">
    <text evidence="4">The sequence shown here is derived from an EMBL/GenBank/DDBJ whole genome shotgun (WGS) entry which is preliminary data.</text>
</comment>
<dbReference type="GO" id="GO:0008239">
    <property type="term" value="F:dipeptidyl-peptidase activity"/>
    <property type="evidence" value="ECO:0007669"/>
    <property type="project" value="TreeGrafter"/>
</dbReference>
<dbReference type="AlphaFoldDB" id="A0A5C5WUK8"/>
<dbReference type="EC" id="3.4.14.12" evidence="4"/>
<dbReference type="Proteomes" id="UP000316598">
    <property type="component" value="Unassembled WGS sequence"/>
</dbReference>
<sequence length="801" mass="88812">MGLGLVIAMPGNSRGQQAEAKVEGNVVSEKRNELSLERLYHPTKKVDFAAELPKSHWIGRDQSELLIRYGNRWSRFDLAVEPNAKSRVKPWPVFDRLCDQLATLSEIDREKAEPLIAEAVPSMREATDSIIVRSGNSVITVSAQTPASYLSRDGSTWHDPTLDPTGRKLAYTREGDLFVMDVATNLTRRLTHDASETLLDGILDWTYQEEIYGRGNFRAFWFSPDGHWLAMLRIDIGEVKPYVLAESKHDRNAGPTVRYSKAGDPIPHASLLLWDLRDFASREVPQAKVLVQSTSQDELIISGVWWHDRQNKLVYCISDRQQTYRELRMADPTSHDVVATAKVFLREESPAWVEPPASPAWLPSGGLIWRSELPSGKYRLYSIDPDGRSSYPITPNDMHVMNFAVSSRSSPLRVLFTADRGSSQGHYVYQTTIRDPIVRQDSTAGLDSTAGRGPSSGQGPSSGLGSKVGRAARSSDIPILMTTKPGWHDVDFALDGQWFTDRHSTSSSPPSLSVQSSEADGGLAIAIENQALQTKTPISKPEIFSIKGENGEGLPAMLVMPRVTEAAKTAQRYPVVVEVYGGPGTPTVRDRWRGTTTLYREWLSRQGIATLVVDNRSSAGSSAAASWPVQRELGKYEFADLMTSVDWLKRQPWVDTERIAIRGWSFGGFMTLYAMTHSDAFVAGIAGGAVTDWKEYDSFYTERYMGLPAANANGYEATSVVRRAGQLSGKLLLIHGEIDDNVHPACTLRMADALQQAGKDFEMMIYPGAGHAVTDPNQKWHLAKLTDGFLRRHLQGKTTEN</sequence>
<dbReference type="GO" id="GO:0008236">
    <property type="term" value="F:serine-type peptidase activity"/>
    <property type="evidence" value="ECO:0007669"/>
    <property type="project" value="InterPro"/>
</dbReference>
<dbReference type="SUPFAM" id="SSF82171">
    <property type="entry name" value="DPP6 N-terminal domain-like"/>
    <property type="match status" value="1"/>
</dbReference>
<evidence type="ECO:0000313" key="5">
    <source>
        <dbReference type="Proteomes" id="UP000316598"/>
    </source>
</evidence>
<dbReference type="PANTHER" id="PTHR11731:SF193">
    <property type="entry name" value="DIPEPTIDYL PEPTIDASE 9"/>
    <property type="match status" value="1"/>
</dbReference>
<reference evidence="4 5" key="1">
    <citation type="submission" date="2019-02" db="EMBL/GenBank/DDBJ databases">
        <title>Deep-cultivation of Planctomycetes and their phenomic and genomic characterization uncovers novel biology.</title>
        <authorList>
            <person name="Wiegand S."/>
            <person name="Jogler M."/>
            <person name="Boedeker C."/>
            <person name="Pinto D."/>
            <person name="Vollmers J."/>
            <person name="Rivas-Marin E."/>
            <person name="Kohn T."/>
            <person name="Peeters S.H."/>
            <person name="Heuer A."/>
            <person name="Rast P."/>
            <person name="Oberbeckmann S."/>
            <person name="Bunk B."/>
            <person name="Jeske O."/>
            <person name="Meyerdierks A."/>
            <person name="Storesund J.E."/>
            <person name="Kallscheuer N."/>
            <person name="Luecker S."/>
            <person name="Lage O.M."/>
            <person name="Pohl T."/>
            <person name="Merkel B.J."/>
            <person name="Hornburger P."/>
            <person name="Mueller R.-W."/>
            <person name="Bruemmer F."/>
            <person name="Labrenz M."/>
            <person name="Spormann A.M."/>
            <person name="Op Den Camp H."/>
            <person name="Overmann J."/>
            <person name="Amann R."/>
            <person name="Jetten M.S.M."/>
            <person name="Mascher T."/>
            <person name="Medema M.H."/>
            <person name="Devos D.P."/>
            <person name="Kaster A.-K."/>
            <person name="Ovreas L."/>
            <person name="Rohde M."/>
            <person name="Galperin M.Y."/>
            <person name="Jogler C."/>
        </authorList>
    </citation>
    <scope>NUCLEOTIDE SEQUENCE [LARGE SCALE GENOMIC DNA]</scope>
    <source>
        <strain evidence="4 5">Pla22</strain>
    </source>
</reference>
<keyword evidence="5" id="KW-1185">Reference proteome</keyword>
<accession>A0A5C5WUK8</accession>
<keyword evidence="4" id="KW-0378">Hydrolase</keyword>
<evidence type="ECO:0000259" key="2">
    <source>
        <dbReference type="Pfam" id="PF00326"/>
    </source>
</evidence>
<name>A0A5C5WUK8_9BACT</name>